<proteinExistence type="predicted"/>
<dbReference type="AlphaFoldDB" id="A0A813K6L1"/>
<gene>
    <name evidence="1" type="ORF">PGLA1383_LOCUS48250</name>
    <name evidence="2" type="ORF">PGLA2088_LOCUS30772</name>
    <name evidence="3" type="ORF">PGLA2088_LOCUS48110</name>
</gene>
<evidence type="ECO:0000313" key="2">
    <source>
        <dbReference type="EMBL" id="CAE8698507.1"/>
    </source>
</evidence>
<name>A0A813K6L1_POLGL</name>
<evidence type="ECO:0000313" key="3">
    <source>
        <dbReference type="EMBL" id="CAE8735965.1"/>
    </source>
</evidence>
<dbReference type="Proteomes" id="UP000654075">
    <property type="component" value="Unassembled WGS sequence"/>
</dbReference>
<evidence type="ECO:0000313" key="1">
    <source>
        <dbReference type="EMBL" id="CAE8632269.1"/>
    </source>
</evidence>
<dbReference type="Proteomes" id="UP000626109">
    <property type="component" value="Unassembled WGS sequence"/>
</dbReference>
<keyword evidence="5" id="KW-1185">Reference proteome</keyword>
<comment type="caution">
    <text evidence="2">The sequence shown here is derived from an EMBL/GenBank/DDBJ whole genome shotgun (WGS) entry which is preliminary data.</text>
</comment>
<organism evidence="2 4">
    <name type="scientific">Polarella glacialis</name>
    <name type="common">Dinoflagellate</name>
    <dbReference type="NCBI Taxonomy" id="89957"/>
    <lineage>
        <taxon>Eukaryota</taxon>
        <taxon>Sar</taxon>
        <taxon>Alveolata</taxon>
        <taxon>Dinophyceae</taxon>
        <taxon>Suessiales</taxon>
        <taxon>Suessiaceae</taxon>
        <taxon>Polarella</taxon>
    </lineage>
</organism>
<accession>A0A813K6L1</accession>
<dbReference type="EMBL" id="CAJNNW010036607">
    <property type="protein sequence ID" value="CAE8735965.1"/>
    <property type="molecule type" value="Genomic_DNA"/>
</dbReference>
<dbReference type="EMBL" id="CAJNNV010030359">
    <property type="protein sequence ID" value="CAE8632269.1"/>
    <property type="molecule type" value="Genomic_DNA"/>
</dbReference>
<sequence>MIGPGGSASGCSDRSYVADQPIVIGACYPRQDNTGFVGLKAACDGQKVVMNKYAALDCSGAGTEFFTFGGACAQGFNKNGYLAIESGCGYPGGSLVSRCGMIALPNFLALTWLLVRCLV</sequence>
<evidence type="ECO:0000313" key="5">
    <source>
        <dbReference type="Proteomes" id="UP000654075"/>
    </source>
</evidence>
<evidence type="ECO:0000313" key="4">
    <source>
        <dbReference type="Proteomes" id="UP000626109"/>
    </source>
</evidence>
<reference evidence="2" key="1">
    <citation type="submission" date="2021-02" db="EMBL/GenBank/DDBJ databases">
        <authorList>
            <person name="Dougan E. K."/>
            <person name="Rhodes N."/>
            <person name="Thang M."/>
            <person name="Chan C."/>
        </authorList>
    </citation>
    <scope>NUCLEOTIDE SEQUENCE</scope>
</reference>
<protein>
    <submittedName>
        <fullName evidence="2">Uncharacterized protein</fullName>
    </submittedName>
</protein>
<dbReference type="EMBL" id="CAJNNW010028989">
    <property type="protein sequence ID" value="CAE8698507.1"/>
    <property type="molecule type" value="Genomic_DNA"/>
</dbReference>